<proteinExistence type="predicted"/>
<dbReference type="Proteomes" id="UP000001312">
    <property type="component" value="Unassembled WGS sequence"/>
</dbReference>
<keyword evidence="2" id="KW-1185">Reference proteome</keyword>
<dbReference type="RefSeq" id="XP_001590589.1">
    <property type="nucleotide sequence ID" value="XM_001590539.1"/>
</dbReference>
<dbReference type="GeneID" id="5486709"/>
<reference evidence="2" key="1">
    <citation type="journal article" date="2011" name="PLoS Genet.">
        <title>Genomic analysis of the necrotrophic fungal pathogens Sclerotinia sclerotiorum and Botrytis cinerea.</title>
        <authorList>
            <person name="Amselem J."/>
            <person name="Cuomo C.A."/>
            <person name="van Kan J.A."/>
            <person name="Viaud M."/>
            <person name="Benito E.P."/>
            <person name="Couloux A."/>
            <person name="Coutinho P.M."/>
            <person name="de Vries R.P."/>
            <person name="Dyer P.S."/>
            <person name="Fillinger S."/>
            <person name="Fournier E."/>
            <person name="Gout L."/>
            <person name="Hahn M."/>
            <person name="Kohn L."/>
            <person name="Lapalu N."/>
            <person name="Plummer K.M."/>
            <person name="Pradier J.M."/>
            <person name="Quevillon E."/>
            <person name="Sharon A."/>
            <person name="Simon A."/>
            <person name="ten Have A."/>
            <person name="Tudzynski B."/>
            <person name="Tudzynski P."/>
            <person name="Wincker P."/>
            <person name="Andrew M."/>
            <person name="Anthouard V."/>
            <person name="Beever R.E."/>
            <person name="Beffa R."/>
            <person name="Benoit I."/>
            <person name="Bouzid O."/>
            <person name="Brault B."/>
            <person name="Chen Z."/>
            <person name="Choquer M."/>
            <person name="Collemare J."/>
            <person name="Cotton P."/>
            <person name="Danchin E.G."/>
            <person name="Da Silva C."/>
            <person name="Gautier A."/>
            <person name="Giraud C."/>
            <person name="Giraud T."/>
            <person name="Gonzalez C."/>
            <person name="Grossetete S."/>
            <person name="Guldener U."/>
            <person name="Henrissat B."/>
            <person name="Howlett B.J."/>
            <person name="Kodira C."/>
            <person name="Kretschmer M."/>
            <person name="Lappartient A."/>
            <person name="Leroch M."/>
            <person name="Levis C."/>
            <person name="Mauceli E."/>
            <person name="Neuveglise C."/>
            <person name="Oeser B."/>
            <person name="Pearson M."/>
            <person name="Poulain J."/>
            <person name="Poussereau N."/>
            <person name="Quesneville H."/>
            <person name="Rascle C."/>
            <person name="Schumacher J."/>
            <person name="Segurens B."/>
            <person name="Sexton A."/>
            <person name="Silva E."/>
            <person name="Sirven C."/>
            <person name="Soanes D.M."/>
            <person name="Talbot N.J."/>
            <person name="Templeton M."/>
            <person name="Yandava C."/>
            <person name="Yarden O."/>
            <person name="Zeng Q."/>
            <person name="Rollins J.A."/>
            <person name="Lebrun M.H."/>
            <person name="Dickman M."/>
        </authorList>
    </citation>
    <scope>NUCLEOTIDE SEQUENCE [LARGE SCALE GENOMIC DNA]</scope>
    <source>
        <strain evidence="2">ATCC 18683 / 1980 / Ss-1</strain>
    </source>
</reference>
<organism evidence="1 2">
    <name type="scientific">Sclerotinia sclerotiorum (strain ATCC 18683 / 1980 / Ss-1)</name>
    <name type="common">White mold</name>
    <name type="synonym">Whetzelinia sclerotiorum</name>
    <dbReference type="NCBI Taxonomy" id="665079"/>
    <lineage>
        <taxon>Eukaryota</taxon>
        <taxon>Fungi</taxon>
        <taxon>Dikarya</taxon>
        <taxon>Ascomycota</taxon>
        <taxon>Pezizomycotina</taxon>
        <taxon>Leotiomycetes</taxon>
        <taxon>Helotiales</taxon>
        <taxon>Sclerotiniaceae</taxon>
        <taxon>Sclerotinia</taxon>
    </lineage>
</organism>
<evidence type="ECO:0000313" key="1">
    <source>
        <dbReference type="EMBL" id="EDN92466.1"/>
    </source>
</evidence>
<sequence length="96" mass="11075">MERTRSTPPDSHTRPEAASPCIRTYPLDNLILYGYFPKTKHAESGESDLLWILGLPLFSTDVHNGQMVDQLWSEVPRGTRLYPCWYITGIDEFDKM</sequence>
<gene>
    <name evidence="1" type="ORF">SS1G_08329</name>
</gene>
<name>A7ESM4_SCLS1</name>
<dbReference type="KEGG" id="ssl:SS1G_08329"/>
<dbReference type="HOGENOM" id="CLU_2361016_0_0_1"/>
<protein>
    <submittedName>
        <fullName evidence="1">Uncharacterized protein</fullName>
    </submittedName>
</protein>
<evidence type="ECO:0000313" key="2">
    <source>
        <dbReference type="Proteomes" id="UP000001312"/>
    </source>
</evidence>
<accession>A7ESM4</accession>
<dbReference type="AlphaFoldDB" id="A7ESM4"/>
<dbReference type="EMBL" id="CH476631">
    <property type="protein sequence ID" value="EDN92466.1"/>
    <property type="molecule type" value="Genomic_DNA"/>
</dbReference>
<dbReference type="InParanoid" id="A7ESM4"/>